<accession>A0ABW0FRJ7</accession>
<dbReference type="Pfam" id="PF12706">
    <property type="entry name" value="Lactamase_B_2"/>
    <property type="match status" value="1"/>
</dbReference>
<dbReference type="SUPFAM" id="SSF47413">
    <property type="entry name" value="lambda repressor-like DNA-binding domains"/>
    <property type="match status" value="1"/>
</dbReference>
<keyword evidence="3" id="KW-1185">Reference proteome</keyword>
<dbReference type="EMBL" id="JBHSLF010000014">
    <property type="protein sequence ID" value="MFC5343846.1"/>
    <property type="molecule type" value="Genomic_DNA"/>
</dbReference>
<dbReference type="Gene3D" id="3.60.15.10">
    <property type="entry name" value="Ribonuclease Z/Hydroxyacylglutathione hydrolase-like"/>
    <property type="match status" value="1"/>
</dbReference>
<reference evidence="3" key="1">
    <citation type="journal article" date="2019" name="Int. J. Syst. Evol. Microbiol.">
        <title>The Global Catalogue of Microorganisms (GCM) 10K type strain sequencing project: providing services to taxonomists for standard genome sequencing and annotation.</title>
        <authorList>
            <consortium name="The Broad Institute Genomics Platform"/>
            <consortium name="The Broad Institute Genome Sequencing Center for Infectious Disease"/>
            <person name="Wu L."/>
            <person name="Ma J."/>
        </authorList>
    </citation>
    <scope>NUCLEOTIDE SEQUENCE [LARGE SCALE GENOMIC DNA]</scope>
    <source>
        <strain evidence="3">JCM 12125</strain>
    </source>
</reference>
<dbReference type="InterPro" id="IPR001279">
    <property type="entry name" value="Metallo-B-lactamas"/>
</dbReference>
<protein>
    <submittedName>
        <fullName evidence="2">MBL fold metallo-hydrolase</fullName>
    </submittedName>
</protein>
<feature type="domain" description="Metallo-beta-lactamase" evidence="1">
    <location>
        <begin position="45"/>
        <end position="165"/>
    </location>
</feature>
<dbReference type="Proteomes" id="UP001596152">
    <property type="component" value="Unassembled WGS sequence"/>
</dbReference>
<dbReference type="PANTHER" id="PTHR42663">
    <property type="entry name" value="HYDROLASE C777.06C-RELATED-RELATED"/>
    <property type="match status" value="1"/>
</dbReference>
<evidence type="ECO:0000259" key="1">
    <source>
        <dbReference type="Pfam" id="PF12706"/>
    </source>
</evidence>
<evidence type="ECO:0000313" key="3">
    <source>
        <dbReference type="Proteomes" id="UP001596152"/>
    </source>
</evidence>
<gene>
    <name evidence="2" type="ORF">ACFPIE_07980</name>
</gene>
<name>A0ABW0FRJ7_9CAUL</name>
<dbReference type="InterPro" id="IPR036866">
    <property type="entry name" value="RibonucZ/Hydroxyglut_hydro"/>
</dbReference>
<organism evidence="2 3">
    <name type="scientific">Brevundimonas staleyi</name>
    <dbReference type="NCBI Taxonomy" id="74326"/>
    <lineage>
        <taxon>Bacteria</taxon>
        <taxon>Pseudomonadati</taxon>
        <taxon>Pseudomonadota</taxon>
        <taxon>Alphaproteobacteria</taxon>
        <taxon>Caulobacterales</taxon>
        <taxon>Caulobacteraceae</taxon>
        <taxon>Brevundimonas</taxon>
    </lineage>
</organism>
<dbReference type="SUPFAM" id="SSF56281">
    <property type="entry name" value="Metallo-hydrolase/oxidoreductase"/>
    <property type="match status" value="1"/>
</dbReference>
<sequence length="196" mass="21330">MARAQNEDGPHPVDRHVGARVRSKRIELGYNQSELGRALGLTFRSALTSRFPYIFESIEGYPAILDACDIPGHGEPWSIEGAGGPIPVVTFDQAHGPIRSVGYRLGGVSYSSDVSGLDEAALEAVRGCDLWIVDALRWTPHPTHANVETALGWIERAQVGRAVLTNLHIDLDYKDLAAKLPPHVEPAFDGWTLSLS</sequence>
<evidence type="ECO:0000313" key="2">
    <source>
        <dbReference type="EMBL" id="MFC5343846.1"/>
    </source>
</evidence>
<dbReference type="InterPro" id="IPR010982">
    <property type="entry name" value="Lambda_DNA-bd_dom_sf"/>
</dbReference>
<dbReference type="PANTHER" id="PTHR42663:SF6">
    <property type="entry name" value="HYDROLASE C777.06C-RELATED"/>
    <property type="match status" value="1"/>
</dbReference>
<comment type="caution">
    <text evidence="2">The sequence shown here is derived from an EMBL/GenBank/DDBJ whole genome shotgun (WGS) entry which is preliminary data.</text>
</comment>
<proteinExistence type="predicted"/>
<dbReference type="RefSeq" id="WP_374039458.1">
    <property type="nucleotide sequence ID" value="NZ_CP169083.1"/>
</dbReference>